<dbReference type="PROSITE" id="PS50181">
    <property type="entry name" value="FBOX"/>
    <property type="match status" value="1"/>
</dbReference>
<name>A0A8T0Q7V8_PANVG</name>
<evidence type="ECO:0000313" key="2">
    <source>
        <dbReference type="EMBL" id="KAG2570961.1"/>
    </source>
</evidence>
<protein>
    <recommendedName>
        <fullName evidence="1">F-box domain-containing protein</fullName>
    </recommendedName>
</protein>
<sequence>MAHQNPAPFVYLDAAAAADARRRGTDPHVLEQSTQDVLKYIYTCLPNAPVYTRAALSALPASSGDADDRISALPFGILRNIVSRLPAKDAARTAALSRRWRPVSRCTPLALADAHHLPGLLEGRLRHPARADTPALAATVSRAVAAHPGPSRAVHLVCGYYADAARQRDLARWFQTFAAKGVAELVLVNRPWPLDVPLPAALLEVATLTRLYLGLWKFPGTSALPHPNRGAAAVFPHLRELVLCSMEVESRDMEYLLAGSPVLENLGIVGARKNVTHLRLVGQHLRCVQICLSAIDSVAVVDTPSLERLFLWETMVLDGSCARLRIGKAPKLRVLGYLNPGIHMLEIRNTVINAGIKASPSTMVPGIKILGLNVRFGVRNDVKMLPTFLRCFPNVETLHFVSQKTEVVDGKVNLKFWQEAGPIGSIQSCIKMMTFREFRMERSEVAFLKFFFQSAQVLNNAVIVVSNGSFTSIREVMSKLKTLIPENGPTQSCRVLVYESSDLDGGALWRLQKGFDFSVSDPLYYR</sequence>
<dbReference type="SUPFAM" id="SSF52047">
    <property type="entry name" value="RNI-like"/>
    <property type="match status" value="1"/>
</dbReference>
<dbReference type="PANTHER" id="PTHR32141">
    <property type="match status" value="1"/>
</dbReference>
<dbReference type="InterPro" id="IPR055302">
    <property type="entry name" value="F-box_dom-containing"/>
</dbReference>
<dbReference type="Pfam" id="PF00646">
    <property type="entry name" value="F-box"/>
    <property type="match status" value="1"/>
</dbReference>
<gene>
    <name evidence="2" type="ORF">PVAP13_7KG026500</name>
</gene>
<dbReference type="SUPFAM" id="SSF81383">
    <property type="entry name" value="F-box domain"/>
    <property type="match status" value="1"/>
</dbReference>
<dbReference type="Gene3D" id="1.20.1280.50">
    <property type="match status" value="1"/>
</dbReference>
<dbReference type="AlphaFoldDB" id="A0A8T0Q7V8"/>
<dbReference type="Proteomes" id="UP000823388">
    <property type="component" value="Chromosome 7K"/>
</dbReference>
<dbReference type="InterPro" id="IPR036047">
    <property type="entry name" value="F-box-like_dom_sf"/>
</dbReference>
<dbReference type="PANTHER" id="PTHR32141:SF91">
    <property type="entry name" value="F-BOX DOMAIN-CONTAINING PROTEIN"/>
    <property type="match status" value="1"/>
</dbReference>
<feature type="domain" description="F-box" evidence="1">
    <location>
        <begin position="67"/>
        <end position="103"/>
    </location>
</feature>
<dbReference type="Pfam" id="PF08387">
    <property type="entry name" value="FBD"/>
    <property type="match status" value="1"/>
</dbReference>
<accession>A0A8T0Q7V8</accession>
<proteinExistence type="predicted"/>
<dbReference type="EMBL" id="CM029049">
    <property type="protein sequence ID" value="KAG2570961.1"/>
    <property type="molecule type" value="Genomic_DNA"/>
</dbReference>
<evidence type="ECO:0000259" key="1">
    <source>
        <dbReference type="PROSITE" id="PS50181"/>
    </source>
</evidence>
<dbReference type="InterPro" id="IPR055411">
    <property type="entry name" value="LRR_FXL15/At3g58940/PEG3-like"/>
</dbReference>
<dbReference type="InterPro" id="IPR006566">
    <property type="entry name" value="FBD"/>
</dbReference>
<comment type="caution">
    <text evidence="2">The sequence shown here is derived from an EMBL/GenBank/DDBJ whole genome shotgun (WGS) entry which is preliminary data.</text>
</comment>
<organism evidence="2 3">
    <name type="scientific">Panicum virgatum</name>
    <name type="common">Blackwell switchgrass</name>
    <dbReference type="NCBI Taxonomy" id="38727"/>
    <lineage>
        <taxon>Eukaryota</taxon>
        <taxon>Viridiplantae</taxon>
        <taxon>Streptophyta</taxon>
        <taxon>Embryophyta</taxon>
        <taxon>Tracheophyta</taxon>
        <taxon>Spermatophyta</taxon>
        <taxon>Magnoliopsida</taxon>
        <taxon>Liliopsida</taxon>
        <taxon>Poales</taxon>
        <taxon>Poaceae</taxon>
        <taxon>PACMAD clade</taxon>
        <taxon>Panicoideae</taxon>
        <taxon>Panicodae</taxon>
        <taxon>Paniceae</taxon>
        <taxon>Panicinae</taxon>
        <taxon>Panicum</taxon>
        <taxon>Panicum sect. Hiantes</taxon>
    </lineage>
</organism>
<dbReference type="InterPro" id="IPR001810">
    <property type="entry name" value="F-box_dom"/>
</dbReference>
<dbReference type="Pfam" id="PF24758">
    <property type="entry name" value="LRR_At5g56370"/>
    <property type="match status" value="1"/>
</dbReference>
<keyword evidence="3" id="KW-1185">Reference proteome</keyword>
<evidence type="ECO:0000313" key="3">
    <source>
        <dbReference type="Proteomes" id="UP000823388"/>
    </source>
</evidence>
<reference evidence="2" key="1">
    <citation type="submission" date="2020-05" db="EMBL/GenBank/DDBJ databases">
        <title>WGS assembly of Panicum virgatum.</title>
        <authorList>
            <person name="Lovell J.T."/>
            <person name="Jenkins J."/>
            <person name="Shu S."/>
            <person name="Juenger T.E."/>
            <person name="Schmutz J."/>
        </authorList>
    </citation>
    <scope>NUCLEOTIDE SEQUENCE</scope>
    <source>
        <strain evidence="2">AP13</strain>
    </source>
</reference>